<organism evidence="1">
    <name type="scientific">uncultured Caudovirales phage</name>
    <dbReference type="NCBI Taxonomy" id="2100421"/>
    <lineage>
        <taxon>Viruses</taxon>
        <taxon>Duplodnaviria</taxon>
        <taxon>Heunggongvirae</taxon>
        <taxon>Uroviricota</taxon>
        <taxon>Caudoviricetes</taxon>
        <taxon>Peduoviridae</taxon>
        <taxon>Maltschvirus</taxon>
        <taxon>Maltschvirus maltsch</taxon>
    </lineage>
</organism>
<name>A0A6J5P6M3_9CAUD</name>
<evidence type="ECO:0000313" key="1">
    <source>
        <dbReference type="EMBL" id="CAB4165081.1"/>
    </source>
</evidence>
<dbReference type="EMBL" id="LR796774">
    <property type="protein sequence ID" value="CAB4165081.1"/>
    <property type="molecule type" value="Genomic_DNA"/>
</dbReference>
<protein>
    <submittedName>
        <fullName evidence="1">Uncharacterized protein</fullName>
    </submittedName>
</protein>
<reference evidence="1" key="1">
    <citation type="submission" date="2020-04" db="EMBL/GenBank/DDBJ databases">
        <authorList>
            <person name="Chiriac C."/>
            <person name="Salcher M."/>
            <person name="Ghai R."/>
            <person name="Kavagutti S V."/>
        </authorList>
    </citation>
    <scope>NUCLEOTIDE SEQUENCE</scope>
</reference>
<sequence length="80" mass="8801">MCVFTPALSVHGHHDIITMETKTLKISEPIHSQLRVSAAQQKQSIQSLAESFITHGIASLLARKQSATGNPLRIRKGERV</sequence>
<proteinExistence type="predicted"/>
<gene>
    <name evidence="1" type="ORF">UFOVP817_32</name>
</gene>
<accession>A0A6J5P6M3</accession>